<dbReference type="PANTHER" id="PTHR30212:SF2">
    <property type="entry name" value="PROTEIN YIIM"/>
    <property type="match status" value="1"/>
</dbReference>
<dbReference type="AlphaFoldDB" id="A0A1Y5PKZ3"/>
<accession>A0A1Y5PKZ3</accession>
<proteinExistence type="predicted"/>
<dbReference type="GO" id="GO:0003824">
    <property type="term" value="F:catalytic activity"/>
    <property type="evidence" value="ECO:0007669"/>
    <property type="project" value="InterPro"/>
</dbReference>
<name>A0A1Y5PKZ3_9MYCO</name>
<dbReference type="PROSITE" id="PS51340">
    <property type="entry name" value="MOSC"/>
    <property type="match status" value="1"/>
</dbReference>
<evidence type="ECO:0000313" key="3">
    <source>
        <dbReference type="EMBL" id="SBS79362.1"/>
    </source>
</evidence>
<gene>
    <name evidence="3" type="ORF">MHPYR_760006</name>
</gene>
<feature type="domain" description="MOSC" evidence="2">
    <location>
        <begin position="143"/>
        <end position="280"/>
    </location>
</feature>
<feature type="compositionally biased region" description="Polar residues" evidence="1">
    <location>
        <begin position="40"/>
        <end position="52"/>
    </location>
</feature>
<dbReference type="GO" id="GO:0030151">
    <property type="term" value="F:molybdenum ion binding"/>
    <property type="evidence" value="ECO:0007669"/>
    <property type="project" value="InterPro"/>
</dbReference>
<evidence type="ECO:0000259" key="2">
    <source>
        <dbReference type="PROSITE" id="PS51340"/>
    </source>
</evidence>
<dbReference type="GO" id="GO:0030170">
    <property type="term" value="F:pyridoxal phosphate binding"/>
    <property type="evidence" value="ECO:0007669"/>
    <property type="project" value="InterPro"/>
</dbReference>
<dbReference type="Gene3D" id="2.40.33.20">
    <property type="entry name" value="PK beta-barrel domain-like"/>
    <property type="match status" value="1"/>
</dbReference>
<dbReference type="InterPro" id="IPR011037">
    <property type="entry name" value="Pyrv_Knase-like_insert_dom_sf"/>
</dbReference>
<dbReference type="SUPFAM" id="SSF50800">
    <property type="entry name" value="PK beta-barrel domain-like"/>
    <property type="match status" value="1"/>
</dbReference>
<dbReference type="InterPro" id="IPR005302">
    <property type="entry name" value="MoCF_Sase_C"/>
</dbReference>
<reference evidence="3" key="1">
    <citation type="submission" date="2016-03" db="EMBL/GenBank/DDBJ databases">
        <authorList>
            <person name="Ploux O."/>
        </authorList>
    </citation>
    <scope>NUCLEOTIDE SEQUENCE</scope>
    <source>
        <strain evidence="3">UC10</strain>
    </source>
</reference>
<sequence length="333" mass="35603">MVASVDPSDLPPGEHLQRGVVAPVGQADRPGQHAAAADQASRNNVTHSGNTNTWMTTLTAGVPGRASRADARVSAGVSESVNGSTLEERHCGRPARMPPRHYPVVMARVLSVNLSARARTNPDTKAPKPTGIDKVSTAEAVLVRAPGPMREGLGSGLVGDTIGNQKLHGGDDQAVYAYAREDLDEWENRLSRPLANGMFGENFTTAGIDVTGARIGDRWRVGTAGLLLEVSAPRTPCRTFEKFLDIDRWIKTFTAAGKPGAYLRVITPGTVRAGDTIDIERRPDHDVTINLVYRAKMSDPSLLPQLLVADALSAELKAFVAKRVAKRLPADQG</sequence>
<dbReference type="Pfam" id="PF03473">
    <property type="entry name" value="MOSC"/>
    <property type="match status" value="1"/>
</dbReference>
<feature type="region of interest" description="Disordered" evidence="1">
    <location>
        <begin position="26"/>
        <end position="52"/>
    </location>
</feature>
<protein>
    <submittedName>
        <fullName evidence="3">MOSC domain containing protein (Modular protein)</fullName>
    </submittedName>
</protein>
<organism evidence="3">
    <name type="scientific">uncultured Mycobacterium sp</name>
    <dbReference type="NCBI Taxonomy" id="171292"/>
    <lineage>
        <taxon>Bacteria</taxon>
        <taxon>Bacillati</taxon>
        <taxon>Actinomycetota</taxon>
        <taxon>Actinomycetes</taxon>
        <taxon>Mycobacteriales</taxon>
        <taxon>Mycobacteriaceae</taxon>
        <taxon>Mycobacterium</taxon>
        <taxon>environmental samples</taxon>
    </lineage>
</organism>
<feature type="region of interest" description="Disordered" evidence="1">
    <location>
        <begin position="73"/>
        <end position="99"/>
    </location>
</feature>
<dbReference type="PANTHER" id="PTHR30212">
    <property type="entry name" value="PROTEIN YIIM"/>
    <property type="match status" value="1"/>
</dbReference>
<evidence type="ECO:0000256" key="1">
    <source>
        <dbReference type="SAM" id="MobiDB-lite"/>
    </source>
</evidence>
<dbReference type="InterPro" id="IPR052353">
    <property type="entry name" value="Benzoxazolinone_Detox_Enz"/>
</dbReference>
<dbReference type="EMBL" id="FLQS01000074">
    <property type="protein sequence ID" value="SBS79362.1"/>
    <property type="molecule type" value="Genomic_DNA"/>
</dbReference>